<reference evidence="2 3" key="1">
    <citation type="submission" date="2016-10" db="EMBL/GenBank/DDBJ databases">
        <authorList>
            <person name="de Groot N.N."/>
        </authorList>
    </citation>
    <scope>NUCLEOTIDE SEQUENCE [LARGE SCALE GENOMIC DNA]</scope>
    <source>
        <strain evidence="2 3">JCM 11308</strain>
    </source>
</reference>
<evidence type="ECO:0000313" key="3">
    <source>
        <dbReference type="Proteomes" id="UP000199417"/>
    </source>
</evidence>
<evidence type="ECO:0000256" key="1">
    <source>
        <dbReference type="SAM" id="MobiDB-lite"/>
    </source>
</evidence>
<gene>
    <name evidence="2" type="ORF">SAMN05444580_10350</name>
</gene>
<sequence>MTDIDPPRLKAPGPLAPATSGLLTRRNRAVKAATFAGLTPKGLMTDELIDFHRRPAAGRVGMTTHDMCMCAIYGGTHCVLDPKPANHPVPA</sequence>
<dbReference type="AlphaFoldDB" id="A0A1G6S933"/>
<dbReference type="Proteomes" id="UP000199417">
    <property type="component" value="Unassembled WGS sequence"/>
</dbReference>
<organism evidence="2 3">
    <name type="scientific">Rhodococcus tukisamuensis</name>
    <dbReference type="NCBI Taxonomy" id="168276"/>
    <lineage>
        <taxon>Bacteria</taxon>
        <taxon>Bacillati</taxon>
        <taxon>Actinomycetota</taxon>
        <taxon>Actinomycetes</taxon>
        <taxon>Mycobacteriales</taxon>
        <taxon>Nocardiaceae</taxon>
        <taxon>Rhodococcus</taxon>
    </lineage>
</organism>
<feature type="region of interest" description="Disordered" evidence="1">
    <location>
        <begin position="1"/>
        <end position="20"/>
    </location>
</feature>
<protein>
    <submittedName>
        <fullName evidence="2">Uncharacterized protein</fullName>
    </submittedName>
</protein>
<dbReference type="EMBL" id="FNAB01000003">
    <property type="protein sequence ID" value="SDD13174.1"/>
    <property type="molecule type" value="Genomic_DNA"/>
</dbReference>
<keyword evidence="3" id="KW-1185">Reference proteome</keyword>
<proteinExistence type="predicted"/>
<name>A0A1G6S933_9NOCA</name>
<accession>A0A1G6S933</accession>
<dbReference type="RefSeq" id="WP_371851138.1">
    <property type="nucleotide sequence ID" value="NZ_FNAB01000003.1"/>
</dbReference>
<dbReference type="SUPFAM" id="SSF51395">
    <property type="entry name" value="FMN-linked oxidoreductases"/>
    <property type="match status" value="1"/>
</dbReference>
<dbReference type="STRING" id="168276.SAMN05444580_10350"/>
<evidence type="ECO:0000313" key="2">
    <source>
        <dbReference type="EMBL" id="SDD13174.1"/>
    </source>
</evidence>